<organism evidence="1 2">
    <name type="scientific">Trichinella nativa</name>
    <dbReference type="NCBI Taxonomy" id="6335"/>
    <lineage>
        <taxon>Eukaryota</taxon>
        <taxon>Metazoa</taxon>
        <taxon>Ecdysozoa</taxon>
        <taxon>Nematoda</taxon>
        <taxon>Enoplea</taxon>
        <taxon>Dorylaimia</taxon>
        <taxon>Trichinellida</taxon>
        <taxon>Trichinellidae</taxon>
        <taxon>Trichinella</taxon>
    </lineage>
</organism>
<dbReference type="EMBL" id="JYDW01000036">
    <property type="protein sequence ID" value="KRZ59880.1"/>
    <property type="molecule type" value="Genomic_DNA"/>
</dbReference>
<dbReference type="OrthoDB" id="10472518at2759"/>
<sequence>MQNNFPNIIAQAKRNISHHLKTPENTKSPCFLESRNLRSSCQNITGRAVILPSPWEESLALQEHVLSFTELHWDAYLTDIEMMVTDLLLRGGKYLSVNAAKNKQVRDNDRRTRCNLEQLIAEAEISTSTSVEIVMHHRIHWHGSGKSIDAWNLGRPCGFFNVAVERPTVCGNLTGFEIPIRM</sequence>
<keyword evidence="2" id="KW-1185">Reference proteome</keyword>
<name>A0A0V1LK30_9BILA</name>
<accession>A0A0V1LK30</accession>
<comment type="caution">
    <text evidence="1">The sequence shown here is derived from an EMBL/GenBank/DDBJ whole genome shotgun (WGS) entry which is preliminary data.</text>
</comment>
<dbReference type="AlphaFoldDB" id="A0A0V1LK30"/>
<evidence type="ECO:0000313" key="2">
    <source>
        <dbReference type="Proteomes" id="UP000054721"/>
    </source>
</evidence>
<proteinExistence type="predicted"/>
<gene>
    <name evidence="1" type="ORF">T02_7882</name>
</gene>
<dbReference type="Proteomes" id="UP000054721">
    <property type="component" value="Unassembled WGS sequence"/>
</dbReference>
<reference evidence="1 2" key="1">
    <citation type="submission" date="2015-05" db="EMBL/GenBank/DDBJ databases">
        <title>Evolution of Trichinella species and genotypes.</title>
        <authorList>
            <person name="Korhonen P.K."/>
            <person name="Edoardo P."/>
            <person name="Giuseppe L.R."/>
            <person name="Gasser R.B."/>
        </authorList>
    </citation>
    <scope>NUCLEOTIDE SEQUENCE [LARGE SCALE GENOMIC DNA]</scope>
    <source>
        <strain evidence="1">ISS10</strain>
    </source>
</reference>
<evidence type="ECO:0000313" key="1">
    <source>
        <dbReference type="EMBL" id="KRZ59880.1"/>
    </source>
</evidence>
<protein>
    <submittedName>
        <fullName evidence="1">Uncharacterized protein</fullName>
    </submittedName>
</protein>